<name>A0A830HFN7_9CHLO</name>
<dbReference type="InterPro" id="IPR044208">
    <property type="entry name" value="FKBP19-like"/>
</dbReference>
<dbReference type="GO" id="GO:0009507">
    <property type="term" value="C:chloroplast"/>
    <property type="evidence" value="ECO:0007669"/>
    <property type="project" value="TreeGrafter"/>
</dbReference>
<dbReference type="EC" id="5.2.1.8" evidence="1"/>
<dbReference type="OrthoDB" id="77911at2759"/>
<dbReference type="Gene3D" id="3.10.50.40">
    <property type="match status" value="1"/>
</dbReference>
<dbReference type="Pfam" id="PF00254">
    <property type="entry name" value="FKBP_C"/>
    <property type="match status" value="1"/>
</dbReference>
<dbReference type="PANTHER" id="PTHR47717">
    <property type="entry name" value="PEPTIDYL-PROLYL CIS-TRANS ISOMERASE FKBP19, CHLOROPLASTIC"/>
    <property type="match status" value="1"/>
</dbReference>
<dbReference type="InterPro" id="IPR046357">
    <property type="entry name" value="PPIase_dom_sf"/>
</dbReference>
<keyword evidence="1" id="KW-0697">Rotamase</keyword>
<sequence length="184" mass="20180">MPALEGKGYGKTATRYPDFQIDEETGLQWKDFRIGLGEAPKSGDVVVVDWAGYTIGYYGRIIEARNLAKGGDFEGGDDSFLRFTIGKGEMIDGFEQAIAGMREGGIRRVVVPPGPLSYENTNNPWNIKGPAPRTFSGKRTLDFVASDRGAIDKTIMFDIELLGVGKDARARRAKGTWVNEPVTK</sequence>
<dbReference type="PANTHER" id="PTHR47717:SF1">
    <property type="entry name" value="PEPTIDYL-PROLYL CIS-TRANS ISOMERASE FKBP19, CHLOROPLASTIC"/>
    <property type="match status" value="1"/>
</dbReference>
<dbReference type="EMBL" id="BNJQ01000010">
    <property type="protein sequence ID" value="GHP05552.1"/>
    <property type="molecule type" value="Genomic_DNA"/>
</dbReference>
<dbReference type="Proteomes" id="UP000660262">
    <property type="component" value="Unassembled WGS sequence"/>
</dbReference>
<feature type="domain" description="PPIase FKBP-type" evidence="2">
    <location>
        <begin position="43"/>
        <end position="165"/>
    </location>
</feature>
<dbReference type="GO" id="GO:0003755">
    <property type="term" value="F:peptidyl-prolyl cis-trans isomerase activity"/>
    <property type="evidence" value="ECO:0007669"/>
    <property type="project" value="UniProtKB-KW"/>
</dbReference>
<dbReference type="PROSITE" id="PS50059">
    <property type="entry name" value="FKBP_PPIASE"/>
    <property type="match status" value="1"/>
</dbReference>
<accession>A0A830HFN7</accession>
<reference evidence="3" key="1">
    <citation type="submission" date="2020-10" db="EMBL/GenBank/DDBJ databases">
        <title>Unveiling of a novel bifunctional photoreceptor, Dualchrome1, isolated from a cosmopolitan green alga.</title>
        <authorList>
            <person name="Suzuki S."/>
            <person name="Kawachi M."/>
        </authorList>
    </citation>
    <scope>NUCLEOTIDE SEQUENCE</scope>
    <source>
        <strain evidence="3">NIES 2893</strain>
    </source>
</reference>
<dbReference type="SUPFAM" id="SSF54534">
    <property type="entry name" value="FKBP-like"/>
    <property type="match status" value="1"/>
</dbReference>
<evidence type="ECO:0000313" key="4">
    <source>
        <dbReference type="Proteomes" id="UP000660262"/>
    </source>
</evidence>
<comment type="catalytic activity">
    <reaction evidence="1">
        <text>[protein]-peptidylproline (omega=180) = [protein]-peptidylproline (omega=0)</text>
        <dbReference type="Rhea" id="RHEA:16237"/>
        <dbReference type="Rhea" id="RHEA-COMP:10747"/>
        <dbReference type="Rhea" id="RHEA-COMP:10748"/>
        <dbReference type="ChEBI" id="CHEBI:83833"/>
        <dbReference type="ChEBI" id="CHEBI:83834"/>
        <dbReference type="EC" id="5.2.1.8"/>
    </reaction>
</comment>
<organism evidence="3 4">
    <name type="scientific">Pycnococcus provasolii</name>
    <dbReference type="NCBI Taxonomy" id="41880"/>
    <lineage>
        <taxon>Eukaryota</taxon>
        <taxon>Viridiplantae</taxon>
        <taxon>Chlorophyta</taxon>
        <taxon>Pseudoscourfieldiophyceae</taxon>
        <taxon>Pseudoscourfieldiales</taxon>
        <taxon>Pycnococcaceae</taxon>
        <taxon>Pycnococcus</taxon>
    </lineage>
</organism>
<evidence type="ECO:0000259" key="2">
    <source>
        <dbReference type="PROSITE" id="PS50059"/>
    </source>
</evidence>
<comment type="caution">
    <text evidence="3">The sequence shown here is derived from an EMBL/GenBank/DDBJ whole genome shotgun (WGS) entry which is preliminary data.</text>
</comment>
<protein>
    <recommendedName>
        <fullName evidence="1">peptidylprolyl isomerase</fullName>
        <ecNumber evidence="1">5.2.1.8</ecNumber>
    </recommendedName>
</protein>
<proteinExistence type="predicted"/>
<keyword evidence="1" id="KW-0413">Isomerase</keyword>
<gene>
    <name evidence="3" type="ORF">PPROV_000430200</name>
</gene>
<evidence type="ECO:0000256" key="1">
    <source>
        <dbReference type="PROSITE-ProRule" id="PRU00277"/>
    </source>
</evidence>
<evidence type="ECO:0000313" key="3">
    <source>
        <dbReference type="EMBL" id="GHP05552.1"/>
    </source>
</evidence>
<keyword evidence="4" id="KW-1185">Reference proteome</keyword>
<dbReference type="AlphaFoldDB" id="A0A830HFN7"/>
<dbReference type="GO" id="GO:0009579">
    <property type="term" value="C:thylakoid"/>
    <property type="evidence" value="ECO:0007669"/>
    <property type="project" value="TreeGrafter"/>
</dbReference>
<dbReference type="InterPro" id="IPR001179">
    <property type="entry name" value="PPIase_FKBP_dom"/>
</dbReference>